<dbReference type="PANTHER" id="PTHR43065:SF42">
    <property type="entry name" value="TWO-COMPONENT SENSOR PPRA"/>
    <property type="match status" value="1"/>
</dbReference>
<dbReference type="Pfam" id="PF02518">
    <property type="entry name" value="HATPase_c"/>
    <property type="match status" value="1"/>
</dbReference>
<keyword evidence="4" id="KW-0418">Kinase</keyword>
<comment type="caution">
    <text evidence="4">The sequence shown here is derived from an EMBL/GenBank/DDBJ whole genome shotgun (WGS) entry which is preliminary data.</text>
</comment>
<dbReference type="EC" id="2.7.13.3" evidence="2"/>
<protein>
    <recommendedName>
        <fullName evidence="2">histidine kinase</fullName>
        <ecNumber evidence="2">2.7.13.3</ecNumber>
    </recommendedName>
</protein>
<dbReference type="Proteomes" id="UP000569092">
    <property type="component" value="Unassembled WGS sequence"/>
</dbReference>
<evidence type="ECO:0000256" key="1">
    <source>
        <dbReference type="ARBA" id="ARBA00000085"/>
    </source>
</evidence>
<keyword evidence="4" id="KW-0808">Transferase</keyword>
<dbReference type="PRINTS" id="PR00344">
    <property type="entry name" value="BCTRLSENSOR"/>
</dbReference>
<dbReference type="PANTHER" id="PTHR43065">
    <property type="entry name" value="SENSOR HISTIDINE KINASE"/>
    <property type="match status" value="1"/>
</dbReference>
<feature type="domain" description="Histidine kinase" evidence="3">
    <location>
        <begin position="64"/>
        <end position="283"/>
    </location>
</feature>
<gene>
    <name evidence="4" type="ORF">HDF10_000542</name>
</gene>
<evidence type="ECO:0000313" key="4">
    <source>
        <dbReference type="EMBL" id="MBB5342592.1"/>
    </source>
</evidence>
<dbReference type="Gene3D" id="3.30.565.10">
    <property type="entry name" value="Histidine kinase-like ATPase, C-terminal domain"/>
    <property type="match status" value="1"/>
</dbReference>
<dbReference type="InterPro" id="IPR036890">
    <property type="entry name" value="HATPase_C_sf"/>
</dbReference>
<sequence>MQSSTASGPEIYSGKFAALRHVTRQMGLGGSAMPTVRKTVDAPAAADAEAIAGVAIAGVAEGAGLAHDAGNLLGALSLYSDLLALPGVLNEEHKEYATELRMLSDRSWAMIDRLVNHARAGRSTKVQGEFAVLPDVVDRCRGLLSRVAGRTVEISYGVGAFQAVKVPVESVERILTNLVKNAAEATPWVGAISIHVEGVLQQAENEGEEPRRRVVMTVSDRGCGMDKAAVRRLMQTGGISSANGRGLGFRVVRELVAISGGALEIESQPEVGTSISVEWSAMKRLEAVVEQERFAMEEFEMTGPEMKGSEMQGIRMNDSGVKMVVRGEAGWIAC</sequence>
<proteinExistence type="predicted"/>
<dbReference type="SUPFAM" id="SSF55874">
    <property type="entry name" value="ATPase domain of HSP90 chaperone/DNA topoisomerase II/histidine kinase"/>
    <property type="match status" value="1"/>
</dbReference>
<evidence type="ECO:0000259" key="3">
    <source>
        <dbReference type="PROSITE" id="PS50109"/>
    </source>
</evidence>
<accession>A0A7W8J4T3</accession>
<evidence type="ECO:0000313" key="5">
    <source>
        <dbReference type="Proteomes" id="UP000569092"/>
    </source>
</evidence>
<dbReference type="EMBL" id="JACHDZ010000001">
    <property type="protein sequence ID" value="MBB5342592.1"/>
    <property type="molecule type" value="Genomic_DNA"/>
</dbReference>
<comment type="catalytic activity">
    <reaction evidence="1">
        <text>ATP + protein L-histidine = ADP + protein N-phospho-L-histidine.</text>
        <dbReference type="EC" id="2.7.13.3"/>
    </reaction>
</comment>
<dbReference type="SMART" id="SM00387">
    <property type="entry name" value="HATPase_c"/>
    <property type="match status" value="1"/>
</dbReference>
<dbReference type="AlphaFoldDB" id="A0A7W8J4T3"/>
<dbReference type="InterPro" id="IPR005467">
    <property type="entry name" value="His_kinase_dom"/>
</dbReference>
<evidence type="ECO:0000256" key="2">
    <source>
        <dbReference type="ARBA" id="ARBA00012438"/>
    </source>
</evidence>
<name>A0A7W8J4T3_9BACT</name>
<dbReference type="InterPro" id="IPR003594">
    <property type="entry name" value="HATPase_dom"/>
</dbReference>
<dbReference type="GO" id="GO:0004673">
    <property type="term" value="F:protein histidine kinase activity"/>
    <property type="evidence" value="ECO:0007669"/>
    <property type="project" value="UniProtKB-EC"/>
</dbReference>
<dbReference type="InterPro" id="IPR004358">
    <property type="entry name" value="Sig_transdc_His_kin-like_C"/>
</dbReference>
<dbReference type="PROSITE" id="PS50109">
    <property type="entry name" value="HIS_KIN"/>
    <property type="match status" value="1"/>
</dbReference>
<reference evidence="4 5" key="1">
    <citation type="submission" date="2020-08" db="EMBL/GenBank/DDBJ databases">
        <title>Genomic Encyclopedia of Type Strains, Phase IV (KMG-V): Genome sequencing to study the core and pangenomes of soil and plant-associated prokaryotes.</title>
        <authorList>
            <person name="Whitman W."/>
        </authorList>
    </citation>
    <scope>NUCLEOTIDE SEQUENCE [LARGE SCALE GENOMIC DNA]</scope>
    <source>
        <strain evidence="4 5">M8US30</strain>
    </source>
</reference>
<organism evidence="4 5">
    <name type="scientific">Tunturiibacter lichenicola</name>
    <dbReference type="NCBI Taxonomy" id="2051959"/>
    <lineage>
        <taxon>Bacteria</taxon>
        <taxon>Pseudomonadati</taxon>
        <taxon>Acidobacteriota</taxon>
        <taxon>Terriglobia</taxon>
        <taxon>Terriglobales</taxon>
        <taxon>Acidobacteriaceae</taxon>
        <taxon>Tunturiibacter</taxon>
    </lineage>
</organism>